<keyword evidence="3 5" id="KW-0195">Cyclin</keyword>
<evidence type="ECO:0000256" key="2">
    <source>
        <dbReference type="ARBA" id="ARBA00022618"/>
    </source>
</evidence>
<evidence type="ECO:0000256" key="6">
    <source>
        <dbReference type="SAM" id="MobiDB-lite"/>
    </source>
</evidence>
<comment type="similarity">
    <text evidence="1">Belongs to the cyclin family. Cyclin AB subfamily.</text>
</comment>
<feature type="region of interest" description="Disordered" evidence="6">
    <location>
        <begin position="519"/>
        <end position="662"/>
    </location>
</feature>
<dbReference type="CDD" id="cd20562">
    <property type="entry name" value="CYCLIN_AtCycA_like_rpt1"/>
    <property type="match status" value="1"/>
</dbReference>
<feature type="compositionally biased region" description="Basic and acidic residues" evidence="6">
    <location>
        <begin position="534"/>
        <end position="544"/>
    </location>
</feature>
<dbReference type="PROSITE" id="PS00292">
    <property type="entry name" value="CYCLINS"/>
    <property type="match status" value="1"/>
</dbReference>
<dbReference type="InterPro" id="IPR048258">
    <property type="entry name" value="Cyclins_cyclin-box"/>
</dbReference>
<dbReference type="SMART" id="SM00385">
    <property type="entry name" value="CYCLIN"/>
    <property type="match status" value="2"/>
</dbReference>
<organism evidence="9 10">
    <name type="scientific">Musa troglodytarum</name>
    <name type="common">fe'i banana</name>
    <dbReference type="NCBI Taxonomy" id="320322"/>
    <lineage>
        <taxon>Eukaryota</taxon>
        <taxon>Viridiplantae</taxon>
        <taxon>Streptophyta</taxon>
        <taxon>Embryophyta</taxon>
        <taxon>Tracheophyta</taxon>
        <taxon>Spermatophyta</taxon>
        <taxon>Magnoliopsida</taxon>
        <taxon>Liliopsida</taxon>
        <taxon>Zingiberales</taxon>
        <taxon>Musaceae</taxon>
        <taxon>Musa</taxon>
    </lineage>
</organism>
<evidence type="ECO:0000313" key="10">
    <source>
        <dbReference type="Proteomes" id="UP001055439"/>
    </source>
</evidence>
<evidence type="ECO:0000256" key="5">
    <source>
        <dbReference type="RuleBase" id="RU000383"/>
    </source>
</evidence>
<dbReference type="FunFam" id="1.10.472.10:FF:000167">
    <property type="entry name" value="Mitotic cyclin 6"/>
    <property type="match status" value="1"/>
</dbReference>
<dbReference type="InterPro" id="IPR006671">
    <property type="entry name" value="Cyclin_N"/>
</dbReference>
<evidence type="ECO:0000256" key="4">
    <source>
        <dbReference type="ARBA" id="ARBA00023306"/>
    </source>
</evidence>
<dbReference type="Gene3D" id="1.10.472.10">
    <property type="entry name" value="Cyclin-like"/>
    <property type="match status" value="2"/>
</dbReference>
<feature type="domain" description="Cyclin C-terminal" evidence="8">
    <location>
        <begin position="234"/>
        <end position="340"/>
    </location>
</feature>
<feature type="domain" description="Cyclin-like" evidence="7">
    <location>
        <begin position="141"/>
        <end position="225"/>
    </location>
</feature>
<sequence length="834" mass="93436">MADKENGAPRLTRAAAKRAASAQAADPVAPPLAKKKRVALSELPTLSNAVPRAAVDPTTPPPSKPKSKPKKKVEEADDEKVDLVEVAASSDDDPQMCAHYASDIYQYLKSMEVEAKRRPSPNYMETVQSDVTANMRAILVDWLVEVAEEYKLVSDTLYLTVSYIDRFLSFNAINRHRLQLLGVSSMLIASKYEEISPPNAEDFCYITDNTYTKQEVVKMESDILNFLKFEMGNPTIKIFVRLFTHAGQEDGKYPNLQLEYLGSFLAELSLLEYGCVKFLPSVVAAASNKKLEECTGYKVSDLKDCIRAILDLQLSRKAASLVAIRDKYKQHRFKCGIAIARKIWRNNITAYQKKKRNCHHRRLSLLILLHESRATSKERWEISHPRKGEASLPDLAGTFPVDTTTSIEVDSKIDDPQTCTHYATDIYAYLRSLEFSSQLLASLGSYLGELSLTDYDLQLKKKAIRWKTTGIQYKQTQFTLVVSCNLARWQSVGFGISEAIPKVPARGAHAEADVAPSWENQHRKAFRHGPVKKMAKESRSEKTRKGSTRSPVLLRCGLHPRSADNGSVLKKDVPRPPDSHAASQAGDLPSTAAGRVQGASGIRLPRKTWPCRRTSVLRPRHGVPSRPSLQSTSKERRGFSLPRRRWRSRTTPSRRRRELPPPVLRTVSKERRVVTAATRKMAPDRRTSLAPHWRSLPPRSLQIATKERREISLPRKTMPGRRTSLTPPRRRLPPSTCADCTQGASGDQSFKKTGFRSSDLPGTSQAATAPSTCADCTQGTYVNVDDSQMCIPDVSDIYGYLKSREVSLPRHRLLKSCRFSVHNSPSSCFFVGFR</sequence>
<dbReference type="AlphaFoldDB" id="A0A9E7IH09"/>
<reference evidence="9" key="1">
    <citation type="submission" date="2022-05" db="EMBL/GenBank/DDBJ databases">
        <title>The Musa troglodytarum L. genome provides insights into the mechanism of non-climacteric behaviour and enrichment of carotenoids.</title>
        <authorList>
            <person name="Wang J."/>
        </authorList>
    </citation>
    <scope>NUCLEOTIDE SEQUENCE</scope>
    <source>
        <tissue evidence="9">Leaf</tissue>
    </source>
</reference>
<feature type="compositionally biased region" description="Low complexity" evidence="6">
    <location>
        <begin position="8"/>
        <end position="27"/>
    </location>
</feature>
<dbReference type="InterPro" id="IPR004367">
    <property type="entry name" value="Cyclin_C-dom"/>
</dbReference>
<evidence type="ECO:0000259" key="8">
    <source>
        <dbReference type="SMART" id="SM01332"/>
    </source>
</evidence>
<dbReference type="GO" id="GO:0051301">
    <property type="term" value="P:cell division"/>
    <property type="evidence" value="ECO:0007669"/>
    <property type="project" value="UniProtKB-KW"/>
</dbReference>
<dbReference type="SUPFAM" id="SSF47954">
    <property type="entry name" value="Cyclin-like"/>
    <property type="match status" value="2"/>
</dbReference>
<protein>
    <submittedName>
        <fullName evidence="9">Cyclin, C-terminal domain</fullName>
    </submittedName>
</protein>
<proteinExistence type="inferred from homology"/>
<dbReference type="OrthoDB" id="5590282at2759"/>
<dbReference type="Pfam" id="PF02984">
    <property type="entry name" value="Cyclin_C"/>
    <property type="match status" value="1"/>
</dbReference>
<keyword evidence="10" id="KW-1185">Reference proteome</keyword>
<feature type="domain" description="Cyclin-like" evidence="7">
    <location>
        <begin position="238"/>
        <end position="311"/>
    </location>
</feature>
<dbReference type="SMART" id="SM01332">
    <property type="entry name" value="Cyclin_C"/>
    <property type="match status" value="1"/>
</dbReference>
<dbReference type="PANTHER" id="PTHR10177">
    <property type="entry name" value="CYCLINS"/>
    <property type="match status" value="1"/>
</dbReference>
<dbReference type="InterPro" id="IPR013763">
    <property type="entry name" value="Cyclin-like_dom"/>
</dbReference>
<dbReference type="InterPro" id="IPR036915">
    <property type="entry name" value="Cyclin-like_sf"/>
</dbReference>
<feature type="region of interest" description="Disordered" evidence="6">
    <location>
        <begin position="709"/>
        <end position="750"/>
    </location>
</feature>
<feature type="compositionally biased region" description="Basic residues" evidence="6">
    <location>
        <begin position="523"/>
        <end position="533"/>
    </location>
</feature>
<dbReference type="EMBL" id="CP097511">
    <property type="protein sequence ID" value="URE46623.1"/>
    <property type="molecule type" value="Genomic_DNA"/>
</dbReference>
<evidence type="ECO:0000256" key="3">
    <source>
        <dbReference type="ARBA" id="ARBA00023127"/>
    </source>
</evidence>
<feature type="compositionally biased region" description="Polar residues" evidence="6">
    <location>
        <begin position="738"/>
        <end position="748"/>
    </location>
</feature>
<feature type="compositionally biased region" description="Basic residues" evidence="6">
    <location>
        <begin position="642"/>
        <end position="657"/>
    </location>
</feature>
<gene>
    <name evidence="9" type="ORF">MUK42_15068</name>
</gene>
<keyword evidence="2" id="KW-0132">Cell division</keyword>
<dbReference type="Pfam" id="PF00134">
    <property type="entry name" value="Cyclin_N"/>
    <property type="match status" value="1"/>
</dbReference>
<name>A0A9E7IH09_9LILI</name>
<dbReference type="InterPro" id="IPR039361">
    <property type="entry name" value="Cyclin"/>
</dbReference>
<evidence type="ECO:0000259" key="7">
    <source>
        <dbReference type="SMART" id="SM00385"/>
    </source>
</evidence>
<evidence type="ECO:0000313" key="9">
    <source>
        <dbReference type="EMBL" id="URE46623.1"/>
    </source>
</evidence>
<keyword evidence="4" id="KW-0131">Cell cycle</keyword>
<feature type="region of interest" description="Disordered" evidence="6">
    <location>
        <begin position="1"/>
        <end position="80"/>
    </location>
</feature>
<evidence type="ECO:0000256" key="1">
    <source>
        <dbReference type="ARBA" id="ARBA00006955"/>
    </source>
</evidence>
<dbReference type="Proteomes" id="UP001055439">
    <property type="component" value="Chromosome 9"/>
</dbReference>
<accession>A0A9E7IH09</accession>
<feature type="compositionally biased region" description="Basic and acidic residues" evidence="6">
    <location>
        <begin position="569"/>
        <end position="578"/>
    </location>
</feature>
<dbReference type="FunFam" id="1.10.472.10:FF:000013">
    <property type="entry name" value="Cyclin A1"/>
    <property type="match status" value="1"/>
</dbReference>